<name>A0A381Z7X3_9ZZZZ</name>
<dbReference type="EMBL" id="UINC01020293">
    <property type="protein sequence ID" value="SVA85348.1"/>
    <property type="molecule type" value="Genomic_DNA"/>
</dbReference>
<dbReference type="FunFam" id="2.40.40.20:FF:000007">
    <property type="entry name" value="AAA family ATPase"/>
    <property type="match status" value="1"/>
</dbReference>
<dbReference type="SMART" id="SM01072">
    <property type="entry name" value="CDC48_2"/>
    <property type="match status" value="1"/>
</dbReference>
<dbReference type="Pfam" id="PF02359">
    <property type="entry name" value="CDC48_N"/>
    <property type="match status" value="1"/>
</dbReference>
<evidence type="ECO:0000313" key="6">
    <source>
        <dbReference type="EMBL" id="SVA85348.1"/>
    </source>
</evidence>
<feature type="region of interest" description="Disordered" evidence="3">
    <location>
        <begin position="201"/>
        <end position="220"/>
    </location>
</feature>
<evidence type="ECO:0000256" key="3">
    <source>
        <dbReference type="SAM" id="MobiDB-lite"/>
    </source>
</evidence>
<evidence type="ECO:0000256" key="2">
    <source>
        <dbReference type="ARBA" id="ARBA00022840"/>
    </source>
</evidence>
<evidence type="ECO:0000256" key="1">
    <source>
        <dbReference type="ARBA" id="ARBA00022741"/>
    </source>
</evidence>
<reference evidence="6" key="1">
    <citation type="submission" date="2018-05" db="EMBL/GenBank/DDBJ databases">
        <authorList>
            <person name="Lanie J.A."/>
            <person name="Ng W.-L."/>
            <person name="Kazmierczak K.M."/>
            <person name="Andrzejewski T.M."/>
            <person name="Davidsen T.M."/>
            <person name="Wayne K.J."/>
            <person name="Tettelin H."/>
            <person name="Glass J.I."/>
            <person name="Rusch D."/>
            <person name="Podicherti R."/>
            <person name="Tsui H.-C.T."/>
            <person name="Winkler M.E."/>
        </authorList>
    </citation>
    <scope>NUCLEOTIDE SEQUENCE</scope>
</reference>
<dbReference type="InterPro" id="IPR003338">
    <property type="entry name" value="CDC4_N-term_subdom"/>
</dbReference>
<gene>
    <name evidence="6" type="ORF">METZ01_LOCUS138202</name>
</gene>
<accession>A0A381Z7X3</accession>
<keyword evidence="2" id="KW-0067">ATP-binding</keyword>
<dbReference type="InterPro" id="IPR029067">
    <property type="entry name" value="CDC48_domain_2-like_sf"/>
</dbReference>
<dbReference type="Gene3D" id="3.10.330.10">
    <property type="match status" value="1"/>
</dbReference>
<feature type="domain" description="CDC48" evidence="4">
    <location>
        <begin position="131"/>
        <end position="198"/>
    </location>
</feature>
<dbReference type="SUPFAM" id="SSF50692">
    <property type="entry name" value="ADC-like"/>
    <property type="match status" value="1"/>
</dbReference>
<feature type="domain" description="CDC48 N-terminal subdomain" evidence="5">
    <location>
        <begin position="24"/>
        <end position="112"/>
    </location>
</feature>
<dbReference type="SUPFAM" id="SSF54585">
    <property type="entry name" value="Cdc48 domain 2-like"/>
    <property type="match status" value="1"/>
</dbReference>
<dbReference type="SMART" id="SM01073">
    <property type="entry name" value="CDC48_N"/>
    <property type="match status" value="1"/>
</dbReference>
<dbReference type="Gene3D" id="2.40.40.20">
    <property type="match status" value="1"/>
</dbReference>
<evidence type="ECO:0000259" key="5">
    <source>
        <dbReference type="SMART" id="SM01073"/>
    </source>
</evidence>
<dbReference type="InterPro" id="IPR004201">
    <property type="entry name" value="Cdc48_dom2"/>
</dbReference>
<dbReference type="Pfam" id="PF02933">
    <property type="entry name" value="CDC48_2"/>
    <property type="match status" value="1"/>
</dbReference>
<evidence type="ECO:0000259" key="4">
    <source>
        <dbReference type="SMART" id="SM01072"/>
    </source>
</evidence>
<dbReference type="AlphaFoldDB" id="A0A381Z7X3"/>
<protein>
    <recommendedName>
        <fullName evidence="7">CDC48 N-terminal subdomain domain-containing protein</fullName>
    </recommendedName>
</protein>
<keyword evidence="1" id="KW-0547">Nucleotide-binding</keyword>
<organism evidence="6">
    <name type="scientific">marine metagenome</name>
    <dbReference type="NCBI Taxonomy" id="408172"/>
    <lineage>
        <taxon>unclassified sequences</taxon>
        <taxon>metagenomes</taxon>
        <taxon>ecological metagenomes</taxon>
    </lineage>
</organism>
<dbReference type="GO" id="GO:0005524">
    <property type="term" value="F:ATP binding"/>
    <property type="evidence" value="ECO:0007669"/>
    <property type="project" value="UniProtKB-KW"/>
</dbReference>
<dbReference type="InterPro" id="IPR009010">
    <property type="entry name" value="Asp_de-COase-like_dom_sf"/>
</dbReference>
<sequence>MAGYPEDTEDFTRKLADLLQVSFPLRVAKAMPSDVGRGRVRVPLHLCPSLSPDDIVEINPVGDAEGCQMTPGIVWRCRPEDDELGVIRIDGIIRKNAGVCLGDRVTLAKVEPEPCELLVISPCTDQCQKVTFGRDVSGFVRRVLNKRPFVVGDRVFVPGMTLFAEALPFEVVDTLPEDKIVRVTPDTEIIVLDHDSSCPECEEDSENVSDDSCSEDCDADADGSDPELIFSVAIPAGEDFSIDNDGLVLTLKHAEDGMMQLSLMLVDQPQDEEGQP</sequence>
<proteinExistence type="predicted"/>
<evidence type="ECO:0008006" key="7">
    <source>
        <dbReference type="Google" id="ProtNLM"/>
    </source>
</evidence>